<keyword evidence="2" id="KW-0873">Pyrrolidone carboxylic acid</keyword>
<dbReference type="AlphaFoldDB" id="A0A222NTC4"/>
<evidence type="ECO:0000256" key="3">
    <source>
        <dbReference type="PROSITE-ProRule" id="PRU00497"/>
    </source>
</evidence>
<dbReference type="PANTHER" id="PTHR10380">
    <property type="entry name" value="CUTICLE PROTEIN"/>
    <property type="match status" value="1"/>
</dbReference>
<keyword evidence="1 3" id="KW-0193">Cuticle</keyword>
<dbReference type="PRINTS" id="PR00947">
    <property type="entry name" value="CUTICLE"/>
</dbReference>
<keyword evidence="4" id="KW-0732">Signal</keyword>
<dbReference type="GO" id="GO:0008010">
    <property type="term" value="F:structural constituent of chitin-based larval cuticle"/>
    <property type="evidence" value="ECO:0007669"/>
    <property type="project" value="TreeGrafter"/>
</dbReference>
<organism evidence="5">
    <name type="scientific">Locusta migratoria</name>
    <name type="common">Migratory locust</name>
    <dbReference type="NCBI Taxonomy" id="7004"/>
    <lineage>
        <taxon>Eukaryota</taxon>
        <taxon>Metazoa</taxon>
        <taxon>Ecdysozoa</taxon>
        <taxon>Arthropoda</taxon>
        <taxon>Hexapoda</taxon>
        <taxon>Insecta</taxon>
        <taxon>Pterygota</taxon>
        <taxon>Neoptera</taxon>
        <taxon>Polyneoptera</taxon>
        <taxon>Orthoptera</taxon>
        <taxon>Caelifera</taxon>
        <taxon>Acrididea</taxon>
        <taxon>Acridomorpha</taxon>
        <taxon>Acridoidea</taxon>
        <taxon>Acrididae</taxon>
        <taxon>Oedipodinae</taxon>
        <taxon>Locusta</taxon>
    </lineage>
</organism>
<proteinExistence type="evidence at transcript level"/>
<evidence type="ECO:0000256" key="4">
    <source>
        <dbReference type="SAM" id="SignalP"/>
    </source>
</evidence>
<dbReference type="PROSITE" id="PS51155">
    <property type="entry name" value="CHIT_BIND_RR_2"/>
    <property type="match status" value="1"/>
</dbReference>
<evidence type="ECO:0000256" key="2">
    <source>
        <dbReference type="ARBA" id="ARBA00023283"/>
    </source>
</evidence>
<dbReference type="InterPro" id="IPR031311">
    <property type="entry name" value="CHIT_BIND_RR_consensus"/>
</dbReference>
<sequence length="145" mass="14870">MQLTLAVLSLAAACLAAPQFVPRPVVPGAFVPIVSQNFDLNGVDGSYTFSYESADGSARQESGVVNAPGTPLEAQAVQGSYTYVGTDGVPVQVNYVADENGFQPVGNVVAPAISRAVAAQVAQARAEGPILPGAPTPIPFRGRPF</sequence>
<dbReference type="PANTHER" id="PTHR10380:SF173">
    <property type="entry name" value="CUTICULAR PROTEIN 47EF, ISOFORM C-RELATED"/>
    <property type="match status" value="1"/>
</dbReference>
<protein>
    <submittedName>
        <fullName evidence="5">Endocuticle structural glycoprotein Abd-9</fullName>
    </submittedName>
</protein>
<evidence type="ECO:0000256" key="1">
    <source>
        <dbReference type="ARBA" id="ARBA00022460"/>
    </source>
</evidence>
<feature type="chain" id="PRO_5012939981" evidence="4">
    <location>
        <begin position="17"/>
        <end position="145"/>
    </location>
</feature>
<dbReference type="InterPro" id="IPR050468">
    <property type="entry name" value="Cuticle_Struct_Prot"/>
</dbReference>
<name>A0A222NTC4_LOCMI</name>
<gene>
    <name evidence="5" type="primary">Abd-9</name>
</gene>
<dbReference type="InterPro" id="IPR000618">
    <property type="entry name" value="Insect_cuticle"/>
</dbReference>
<accession>A0A222NTC4</accession>
<reference evidence="5" key="1">
    <citation type="submission" date="2016-07" db="EMBL/GenBank/DDBJ databases">
        <title>Identification and characterization of cuticle protein genes based on the Locusta migratoria transcriptome.</title>
        <authorList>
            <person name="Zhao X."/>
            <person name="Zhang J."/>
            <person name="Ma E."/>
        </authorList>
    </citation>
    <scope>NUCLEOTIDE SEQUENCE</scope>
</reference>
<dbReference type="Pfam" id="PF00379">
    <property type="entry name" value="Chitin_bind_4"/>
    <property type="match status" value="1"/>
</dbReference>
<feature type="signal peptide" evidence="4">
    <location>
        <begin position="1"/>
        <end position="16"/>
    </location>
</feature>
<dbReference type="PROSITE" id="PS00233">
    <property type="entry name" value="CHIT_BIND_RR_1"/>
    <property type="match status" value="1"/>
</dbReference>
<dbReference type="EMBL" id="KX503042">
    <property type="protein sequence ID" value="ASQ42728.1"/>
    <property type="molecule type" value="mRNA"/>
</dbReference>
<dbReference type="GO" id="GO:0062129">
    <property type="term" value="C:chitin-based extracellular matrix"/>
    <property type="evidence" value="ECO:0007669"/>
    <property type="project" value="TreeGrafter"/>
</dbReference>
<evidence type="ECO:0000313" key="5">
    <source>
        <dbReference type="EMBL" id="ASQ42728.1"/>
    </source>
</evidence>